<proteinExistence type="predicted"/>
<comment type="caution">
    <text evidence="1">The sequence shown here is derived from an EMBL/GenBank/DDBJ whole genome shotgun (WGS) entry which is preliminary data.</text>
</comment>
<evidence type="ECO:0000313" key="2">
    <source>
        <dbReference type="Proteomes" id="UP000828390"/>
    </source>
</evidence>
<dbReference type="AlphaFoldDB" id="A0A9D3YDD2"/>
<keyword evidence="2" id="KW-1185">Reference proteome</keyword>
<name>A0A9D3YDD2_DREPO</name>
<gene>
    <name evidence="1" type="ORF">DPMN_085277</name>
</gene>
<dbReference type="Proteomes" id="UP000828390">
    <property type="component" value="Unassembled WGS sequence"/>
</dbReference>
<accession>A0A9D3YDD2</accession>
<reference evidence="1" key="2">
    <citation type="submission" date="2020-11" db="EMBL/GenBank/DDBJ databases">
        <authorList>
            <person name="McCartney M.A."/>
            <person name="Auch B."/>
            <person name="Kono T."/>
            <person name="Mallez S."/>
            <person name="Becker A."/>
            <person name="Gohl D.M."/>
            <person name="Silverstein K.A.T."/>
            <person name="Koren S."/>
            <person name="Bechman K.B."/>
            <person name="Herman A."/>
            <person name="Abrahante J.E."/>
            <person name="Garbe J."/>
        </authorList>
    </citation>
    <scope>NUCLEOTIDE SEQUENCE</scope>
    <source>
        <strain evidence="1">Duluth1</strain>
        <tissue evidence="1">Whole animal</tissue>
    </source>
</reference>
<dbReference type="EMBL" id="JAIWYP010000016">
    <property type="protein sequence ID" value="KAH3697767.1"/>
    <property type="molecule type" value="Genomic_DNA"/>
</dbReference>
<protein>
    <submittedName>
        <fullName evidence="1">Uncharacterized protein</fullName>
    </submittedName>
</protein>
<evidence type="ECO:0000313" key="1">
    <source>
        <dbReference type="EMBL" id="KAH3697767.1"/>
    </source>
</evidence>
<organism evidence="1 2">
    <name type="scientific">Dreissena polymorpha</name>
    <name type="common">Zebra mussel</name>
    <name type="synonym">Mytilus polymorpha</name>
    <dbReference type="NCBI Taxonomy" id="45954"/>
    <lineage>
        <taxon>Eukaryota</taxon>
        <taxon>Metazoa</taxon>
        <taxon>Spiralia</taxon>
        <taxon>Lophotrochozoa</taxon>
        <taxon>Mollusca</taxon>
        <taxon>Bivalvia</taxon>
        <taxon>Autobranchia</taxon>
        <taxon>Heteroconchia</taxon>
        <taxon>Euheterodonta</taxon>
        <taxon>Imparidentia</taxon>
        <taxon>Neoheterodontei</taxon>
        <taxon>Myida</taxon>
        <taxon>Dreissenoidea</taxon>
        <taxon>Dreissenidae</taxon>
        <taxon>Dreissena</taxon>
    </lineage>
</organism>
<reference evidence="1" key="1">
    <citation type="journal article" date="2019" name="bioRxiv">
        <title>The Genome of the Zebra Mussel, Dreissena polymorpha: A Resource for Invasive Species Research.</title>
        <authorList>
            <person name="McCartney M.A."/>
            <person name="Auch B."/>
            <person name="Kono T."/>
            <person name="Mallez S."/>
            <person name="Zhang Y."/>
            <person name="Obille A."/>
            <person name="Becker A."/>
            <person name="Abrahante J.E."/>
            <person name="Garbe J."/>
            <person name="Badalamenti J.P."/>
            <person name="Herman A."/>
            <person name="Mangelson H."/>
            <person name="Liachko I."/>
            <person name="Sullivan S."/>
            <person name="Sone E.D."/>
            <person name="Koren S."/>
            <person name="Silverstein K.A.T."/>
            <person name="Beckman K.B."/>
            <person name="Gohl D.M."/>
        </authorList>
    </citation>
    <scope>NUCLEOTIDE SEQUENCE</scope>
    <source>
        <strain evidence="1">Duluth1</strain>
        <tissue evidence="1">Whole animal</tissue>
    </source>
</reference>
<sequence length="50" mass="5738">MLTVADGSKDRLRTPKQSIKTFCERPDSRRRFQRPSVITKRVADGSNDCL</sequence>